<sequence length="60" mass="6678">FSPEILQTILKHNTPTTKKVVIDQPLYLTSFPPTTKASFLHTQDAHSPENVEDMSASKPV</sequence>
<protein>
    <submittedName>
        <fullName evidence="2">Uncharacterized protein</fullName>
    </submittedName>
</protein>
<dbReference type="Proteomes" id="UP000075243">
    <property type="component" value="Chromosome 6"/>
</dbReference>
<organism evidence="2 3">
    <name type="scientific">Cajanus cajan</name>
    <name type="common">Pigeon pea</name>
    <name type="synonym">Cajanus indicus</name>
    <dbReference type="NCBI Taxonomy" id="3821"/>
    <lineage>
        <taxon>Eukaryota</taxon>
        <taxon>Viridiplantae</taxon>
        <taxon>Streptophyta</taxon>
        <taxon>Embryophyta</taxon>
        <taxon>Tracheophyta</taxon>
        <taxon>Spermatophyta</taxon>
        <taxon>Magnoliopsida</taxon>
        <taxon>eudicotyledons</taxon>
        <taxon>Gunneridae</taxon>
        <taxon>Pentapetalae</taxon>
        <taxon>rosids</taxon>
        <taxon>fabids</taxon>
        <taxon>Fabales</taxon>
        <taxon>Fabaceae</taxon>
        <taxon>Papilionoideae</taxon>
        <taxon>50 kb inversion clade</taxon>
        <taxon>NPAAA clade</taxon>
        <taxon>indigoferoid/millettioid clade</taxon>
        <taxon>Phaseoleae</taxon>
        <taxon>Cajanus</taxon>
    </lineage>
</organism>
<feature type="region of interest" description="Disordered" evidence="1">
    <location>
        <begin position="39"/>
        <end position="60"/>
    </location>
</feature>
<evidence type="ECO:0000313" key="3">
    <source>
        <dbReference type="Proteomes" id="UP000075243"/>
    </source>
</evidence>
<reference evidence="2 3" key="1">
    <citation type="journal article" date="2012" name="Nat. Biotechnol.">
        <title>Draft genome sequence of pigeonpea (Cajanus cajan), an orphan legume crop of resource-poor farmers.</title>
        <authorList>
            <person name="Varshney R.K."/>
            <person name="Chen W."/>
            <person name="Li Y."/>
            <person name="Bharti A.K."/>
            <person name="Saxena R.K."/>
            <person name="Schlueter J.A."/>
            <person name="Donoghue M.T."/>
            <person name="Azam S."/>
            <person name="Fan G."/>
            <person name="Whaley A.M."/>
            <person name="Farmer A.D."/>
            <person name="Sheridan J."/>
            <person name="Iwata A."/>
            <person name="Tuteja R."/>
            <person name="Penmetsa R.V."/>
            <person name="Wu W."/>
            <person name="Upadhyaya H.D."/>
            <person name="Yang S.P."/>
            <person name="Shah T."/>
            <person name="Saxena K.B."/>
            <person name="Michael T."/>
            <person name="McCombie W.R."/>
            <person name="Yang B."/>
            <person name="Zhang G."/>
            <person name="Yang H."/>
            <person name="Wang J."/>
            <person name="Spillane C."/>
            <person name="Cook D.R."/>
            <person name="May G.D."/>
            <person name="Xu X."/>
            <person name="Jackson S.A."/>
        </authorList>
    </citation>
    <scope>NUCLEOTIDE SEQUENCE [LARGE SCALE GENOMIC DNA]</scope>
    <source>
        <strain evidence="3">cv. Asha</strain>
    </source>
</reference>
<name>A0A151TEF7_CAJCA</name>
<dbReference type="Gramene" id="C.cajan_11332.t">
    <property type="protein sequence ID" value="C.cajan_11332.t.cds1"/>
    <property type="gene ID" value="C.cajan_11332"/>
</dbReference>
<accession>A0A151TEF7</accession>
<keyword evidence="3" id="KW-1185">Reference proteome</keyword>
<evidence type="ECO:0000256" key="1">
    <source>
        <dbReference type="SAM" id="MobiDB-lite"/>
    </source>
</evidence>
<evidence type="ECO:0000313" key="2">
    <source>
        <dbReference type="EMBL" id="KYP65425.1"/>
    </source>
</evidence>
<dbReference type="AlphaFoldDB" id="A0A151TEF7"/>
<proteinExistence type="predicted"/>
<dbReference type="EMBL" id="CM003608">
    <property type="protein sequence ID" value="KYP65425.1"/>
    <property type="molecule type" value="Genomic_DNA"/>
</dbReference>
<feature type="non-terminal residue" evidence="2">
    <location>
        <position position="1"/>
    </location>
</feature>
<gene>
    <name evidence="2" type="ORF">KK1_011659</name>
</gene>